<evidence type="ECO:0000256" key="1">
    <source>
        <dbReference type="SAM" id="MobiDB-lite"/>
    </source>
</evidence>
<evidence type="ECO:0000313" key="2">
    <source>
        <dbReference type="EMBL" id="GBP89429.1"/>
    </source>
</evidence>
<evidence type="ECO:0000313" key="3">
    <source>
        <dbReference type="Proteomes" id="UP000299102"/>
    </source>
</evidence>
<keyword evidence="3" id="KW-1185">Reference proteome</keyword>
<dbReference type="EMBL" id="BGZK01002002">
    <property type="protein sequence ID" value="GBP89429.1"/>
    <property type="molecule type" value="Genomic_DNA"/>
</dbReference>
<dbReference type="AlphaFoldDB" id="A0A4C1ZR44"/>
<sequence length="124" mass="14333">MARARGEGVRTRSPNYFDVLLDNLRRPASASESFHLAKRWTLSRGDLYQRPCIQRYAVLKGSISMRLRMSIYGLWLLFQLRRRKSSVLEVRRSVRRRTADRSDAKQKRHAGGESLAVEEAGVRA</sequence>
<comment type="caution">
    <text evidence="2">The sequence shown here is derived from an EMBL/GenBank/DDBJ whole genome shotgun (WGS) entry which is preliminary data.</text>
</comment>
<protein>
    <submittedName>
        <fullName evidence="2">Uncharacterized protein</fullName>
    </submittedName>
</protein>
<proteinExistence type="predicted"/>
<feature type="region of interest" description="Disordered" evidence="1">
    <location>
        <begin position="94"/>
        <end position="124"/>
    </location>
</feature>
<feature type="compositionally biased region" description="Basic and acidic residues" evidence="1">
    <location>
        <begin position="94"/>
        <end position="105"/>
    </location>
</feature>
<gene>
    <name evidence="2" type="ORF">EVAR_84686_1</name>
</gene>
<organism evidence="2 3">
    <name type="scientific">Eumeta variegata</name>
    <name type="common">Bagworm moth</name>
    <name type="synonym">Eumeta japonica</name>
    <dbReference type="NCBI Taxonomy" id="151549"/>
    <lineage>
        <taxon>Eukaryota</taxon>
        <taxon>Metazoa</taxon>
        <taxon>Ecdysozoa</taxon>
        <taxon>Arthropoda</taxon>
        <taxon>Hexapoda</taxon>
        <taxon>Insecta</taxon>
        <taxon>Pterygota</taxon>
        <taxon>Neoptera</taxon>
        <taxon>Endopterygota</taxon>
        <taxon>Lepidoptera</taxon>
        <taxon>Glossata</taxon>
        <taxon>Ditrysia</taxon>
        <taxon>Tineoidea</taxon>
        <taxon>Psychidae</taxon>
        <taxon>Oiketicinae</taxon>
        <taxon>Eumeta</taxon>
    </lineage>
</organism>
<reference evidence="2 3" key="1">
    <citation type="journal article" date="2019" name="Commun. Biol.">
        <title>The bagworm genome reveals a unique fibroin gene that provides high tensile strength.</title>
        <authorList>
            <person name="Kono N."/>
            <person name="Nakamura H."/>
            <person name="Ohtoshi R."/>
            <person name="Tomita M."/>
            <person name="Numata K."/>
            <person name="Arakawa K."/>
        </authorList>
    </citation>
    <scope>NUCLEOTIDE SEQUENCE [LARGE SCALE GENOMIC DNA]</scope>
</reference>
<dbReference type="Proteomes" id="UP000299102">
    <property type="component" value="Unassembled WGS sequence"/>
</dbReference>
<accession>A0A4C1ZR44</accession>
<name>A0A4C1ZR44_EUMVA</name>